<keyword evidence="3" id="KW-1185">Reference proteome</keyword>
<feature type="transmembrane region" description="Helical" evidence="1">
    <location>
        <begin position="76"/>
        <end position="96"/>
    </location>
</feature>
<organism evidence="2 3">
    <name type="scientific">Buttiauxella noackiae ATCC 51607</name>
    <dbReference type="NCBI Taxonomy" id="1354255"/>
    <lineage>
        <taxon>Bacteria</taxon>
        <taxon>Pseudomonadati</taxon>
        <taxon>Pseudomonadota</taxon>
        <taxon>Gammaproteobacteria</taxon>
        <taxon>Enterobacterales</taxon>
        <taxon>Enterobacteriaceae</taxon>
        <taxon>Buttiauxella</taxon>
    </lineage>
</organism>
<feature type="transmembrane region" description="Helical" evidence="1">
    <location>
        <begin position="158"/>
        <end position="177"/>
    </location>
</feature>
<dbReference type="Proteomes" id="UP000078286">
    <property type="component" value="Unassembled WGS sequence"/>
</dbReference>
<feature type="transmembrane region" description="Helical" evidence="1">
    <location>
        <begin position="42"/>
        <end position="64"/>
    </location>
</feature>
<dbReference type="PATRIC" id="fig|1354255.3.peg.2571"/>
<reference evidence="2 3" key="1">
    <citation type="submission" date="2016-04" db="EMBL/GenBank/DDBJ databases">
        <title>ATOL: Assembling a taxonomically balanced genome-scale reconstruction of the evolutionary history of the Enterobacteriaceae.</title>
        <authorList>
            <person name="Plunkett G.III."/>
            <person name="Neeno-Eckwall E.C."/>
            <person name="Glasner J.D."/>
            <person name="Perna N.T."/>
        </authorList>
    </citation>
    <scope>NUCLEOTIDE SEQUENCE [LARGE SCALE GENOMIC DNA]</scope>
    <source>
        <strain evidence="2 3">ATCC 51607</strain>
    </source>
</reference>
<keyword evidence="1" id="KW-1133">Transmembrane helix</keyword>
<evidence type="ECO:0000256" key="1">
    <source>
        <dbReference type="SAM" id="Phobius"/>
    </source>
</evidence>
<sequence length="216" mass="24333">MSDDTEQKKPDLELLKIKVDIWKQVINTQQHFNDLAMKIRNFAILILSAFIGAIGISFKSGFALPFFGHSTSVSTILSFGAAIIWLLFFFVDVYWYHPLLIGAVKKGIAIEQSIGHGLESVIDLTQAIGKESPKKINFKIFNWTYFTKDLHSKDKAKLFYLGVFWILLISAIILAFVDTPDSAKKNTGENTGSFIKLQCKRTINYDGVDCTIDSKK</sequence>
<comment type="caution">
    <text evidence="2">The sequence shown here is derived from an EMBL/GenBank/DDBJ whole genome shotgun (WGS) entry which is preliminary data.</text>
</comment>
<name>A0A1B7HM99_9ENTR</name>
<evidence type="ECO:0000313" key="2">
    <source>
        <dbReference type="EMBL" id="OAT16738.1"/>
    </source>
</evidence>
<gene>
    <name evidence="2" type="ORF">M979_2498</name>
</gene>
<keyword evidence="1" id="KW-0472">Membrane</keyword>
<accession>A0A1B7HM99</accession>
<dbReference type="RefSeq" id="WP_064555115.1">
    <property type="nucleotide sequence ID" value="NZ_LXEO01000036.1"/>
</dbReference>
<proteinExistence type="predicted"/>
<protein>
    <submittedName>
        <fullName evidence="2">Uncharacterized protein</fullName>
    </submittedName>
</protein>
<dbReference type="EMBL" id="LXEO01000036">
    <property type="protein sequence ID" value="OAT16738.1"/>
    <property type="molecule type" value="Genomic_DNA"/>
</dbReference>
<dbReference type="AlphaFoldDB" id="A0A1B7HM99"/>
<keyword evidence="1" id="KW-0812">Transmembrane</keyword>
<evidence type="ECO:0000313" key="3">
    <source>
        <dbReference type="Proteomes" id="UP000078286"/>
    </source>
</evidence>